<keyword evidence="3" id="KW-1185">Reference proteome</keyword>
<protein>
    <submittedName>
        <fullName evidence="2">Geranylgeranyl reductase family protein</fullName>
    </submittedName>
</protein>
<dbReference type="RefSeq" id="WP_168484823.1">
    <property type="nucleotide sequence ID" value="NZ_JAAZSQ010000002.1"/>
</dbReference>
<dbReference type="PANTHER" id="PTHR42685:SF22">
    <property type="entry name" value="CONDITIONED MEDIUM FACTOR RECEPTOR 1"/>
    <property type="match status" value="1"/>
</dbReference>
<dbReference type="NCBIfam" id="TIGR02032">
    <property type="entry name" value="GG-red-SF"/>
    <property type="match status" value="1"/>
</dbReference>
<evidence type="ECO:0000313" key="2">
    <source>
        <dbReference type="EMBL" id="NKX53478.1"/>
    </source>
</evidence>
<dbReference type="Pfam" id="PF01494">
    <property type="entry name" value="FAD_binding_3"/>
    <property type="match status" value="1"/>
</dbReference>
<dbReference type="SUPFAM" id="SSF51905">
    <property type="entry name" value="FAD/NAD(P)-binding domain"/>
    <property type="match status" value="1"/>
</dbReference>
<feature type="domain" description="FAD-binding" evidence="1">
    <location>
        <begin position="2"/>
        <end position="330"/>
    </location>
</feature>
<dbReference type="PANTHER" id="PTHR42685">
    <property type="entry name" value="GERANYLGERANYL DIPHOSPHATE REDUCTASE"/>
    <property type="match status" value="1"/>
</dbReference>
<dbReference type="InterPro" id="IPR050407">
    <property type="entry name" value="Geranylgeranyl_reductase"/>
</dbReference>
<comment type="caution">
    <text evidence="2">The sequence shown here is derived from an EMBL/GenBank/DDBJ whole genome shotgun (WGS) entry which is preliminary data.</text>
</comment>
<dbReference type="GO" id="GO:0016628">
    <property type="term" value="F:oxidoreductase activity, acting on the CH-CH group of donors, NAD or NADP as acceptor"/>
    <property type="evidence" value="ECO:0007669"/>
    <property type="project" value="InterPro"/>
</dbReference>
<evidence type="ECO:0000313" key="3">
    <source>
        <dbReference type="Proteomes" id="UP000544090"/>
    </source>
</evidence>
<dbReference type="GO" id="GO:0071949">
    <property type="term" value="F:FAD binding"/>
    <property type="evidence" value="ECO:0007669"/>
    <property type="project" value="InterPro"/>
</dbReference>
<dbReference type="Gene3D" id="3.50.50.60">
    <property type="entry name" value="FAD/NAD(P)-binding domain"/>
    <property type="match status" value="1"/>
</dbReference>
<dbReference type="InterPro" id="IPR036188">
    <property type="entry name" value="FAD/NAD-bd_sf"/>
</dbReference>
<dbReference type="InterPro" id="IPR011777">
    <property type="entry name" value="Geranylgeranyl_Rdtase_fam"/>
</dbReference>
<dbReference type="InterPro" id="IPR002938">
    <property type="entry name" value="FAD-bd"/>
</dbReference>
<dbReference type="EMBL" id="JAAZSQ010000002">
    <property type="protein sequence ID" value="NKX53478.1"/>
    <property type="molecule type" value="Genomic_DNA"/>
</dbReference>
<organism evidence="2 3">
    <name type="scientific">Arthrobacter mobilis</name>
    <dbReference type="NCBI Taxonomy" id="2724944"/>
    <lineage>
        <taxon>Bacteria</taxon>
        <taxon>Bacillati</taxon>
        <taxon>Actinomycetota</taxon>
        <taxon>Actinomycetes</taxon>
        <taxon>Micrococcales</taxon>
        <taxon>Micrococcaceae</taxon>
        <taxon>Arthrobacter</taxon>
    </lineage>
</organism>
<dbReference type="PRINTS" id="PR00420">
    <property type="entry name" value="RNGMNOXGNASE"/>
</dbReference>
<dbReference type="AlphaFoldDB" id="A0A7X6HC91"/>
<gene>
    <name evidence="2" type="ORF">HGG74_02760</name>
</gene>
<accession>A0A7X6HC91</accession>
<proteinExistence type="predicted"/>
<reference evidence="2 3" key="1">
    <citation type="submission" date="2020-04" db="EMBL/GenBank/DDBJ databases">
        <title>Arthrobacter sp. nov.</title>
        <authorList>
            <person name="Liu S."/>
        </authorList>
    </citation>
    <scope>NUCLEOTIDE SEQUENCE [LARGE SCALE GENOMIC DNA]</scope>
    <source>
        <strain evidence="2 3">E918</strain>
    </source>
</reference>
<dbReference type="Proteomes" id="UP000544090">
    <property type="component" value="Unassembled WGS sequence"/>
</dbReference>
<evidence type="ECO:0000259" key="1">
    <source>
        <dbReference type="Pfam" id="PF01494"/>
    </source>
</evidence>
<name>A0A7X6HC91_9MICC</name>
<sequence>MEVLIVGAGPAGSTAAYYLAKAGIKTTVLEKTAFPREKVCGDGLTPRAVREIQLLGLPHTEAAGWRRNKGLRLIAGGRSLELPWPELSDFPGYGLIRTRLGFDEALARHAAAAGATVLEHHSVASALRNDAGRVTGVRAHVLDGAGRKTGESRDFHADVVLAADGNSTRTALSLGIEKRDDRPLGVAVRTYFASQRHEDDWMEGWLELPDKAGNPLPGYGWVFGVGDGTSNVGLGILNSSSSFGKLDYKQVLRDWTAGMPAEWGFTEENQVGQIRGAALPMGFNRTPHYSPGLLLLGDAGGMVSPFNGEGISYAMESARYAAEVIAGARREAGAGPAAFDNTLAGYAGIIRAKWGSHFTLGRVFAQLIGKPAVMKLALRTGMPVPVLMRFVVRMLANLTDEGGRGFEDRVIHLLERLAPPAANQTGSVAAAGKPSAPTIS</sequence>